<gene>
    <name evidence="2" type="ORF">DGAL_LOCUS9138</name>
</gene>
<keyword evidence="3" id="KW-1185">Reference proteome</keyword>
<evidence type="ECO:0000256" key="1">
    <source>
        <dbReference type="SAM" id="Phobius"/>
    </source>
</evidence>
<organism evidence="2 3">
    <name type="scientific">Daphnia galeata</name>
    <dbReference type="NCBI Taxonomy" id="27404"/>
    <lineage>
        <taxon>Eukaryota</taxon>
        <taxon>Metazoa</taxon>
        <taxon>Ecdysozoa</taxon>
        <taxon>Arthropoda</taxon>
        <taxon>Crustacea</taxon>
        <taxon>Branchiopoda</taxon>
        <taxon>Diplostraca</taxon>
        <taxon>Cladocera</taxon>
        <taxon>Anomopoda</taxon>
        <taxon>Daphniidae</taxon>
        <taxon>Daphnia</taxon>
    </lineage>
</organism>
<comment type="caution">
    <text evidence="2">The sequence shown here is derived from an EMBL/GenBank/DDBJ whole genome shotgun (WGS) entry which is preliminary data.</text>
</comment>
<dbReference type="EMBL" id="CAKKLH010000211">
    <property type="protein sequence ID" value="CAH0105990.1"/>
    <property type="molecule type" value="Genomic_DNA"/>
</dbReference>
<feature type="transmembrane region" description="Helical" evidence="1">
    <location>
        <begin position="6"/>
        <end position="25"/>
    </location>
</feature>
<dbReference type="AlphaFoldDB" id="A0A8J2RNK5"/>
<proteinExistence type="predicted"/>
<sequence>MSANRLSAIVCIAVCLSIAIMKMLFPTVYDLIGSSCLVLVGMSLLAVCLIFCAIPYMQCCHSPSNKLEVVSTPVINKKFHSDDYLPTYEESELDFKSECHTSSIGKSSIIHGESVESPAQVKVSLPSISPVTIVALDIEWKEITEIVTETAETEMRSRPTTNSL</sequence>
<dbReference type="OrthoDB" id="6388294at2759"/>
<keyword evidence="1" id="KW-0812">Transmembrane</keyword>
<keyword evidence="1" id="KW-0472">Membrane</keyword>
<dbReference type="Proteomes" id="UP000789390">
    <property type="component" value="Unassembled WGS sequence"/>
</dbReference>
<accession>A0A8J2RNK5</accession>
<keyword evidence="1" id="KW-1133">Transmembrane helix</keyword>
<name>A0A8J2RNK5_9CRUS</name>
<reference evidence="2" key="1">
    <citation type="submission" date="2021-11" db="EMBL/GenBank/DDBJ databases">
        <authorList>
            <person name="Schell T."/>
        </authorList>
    </citation>
    <scope>NUCLEOTIDE SEQUENCE</scope>
    <source>
        <strain evidence="2">M5</strain>
    </source>
</reference>
<protein>
    <submittedName>
        <fullName evidence="2">Uncharacterized protein</fullName>
    </submittedName>
</protein>
<feature type="transmembrane region" description="Helical" evidence="1">
    <location>
        <begin position="37"/>
        <end position="57"/>
    </location>
</feature>
<evidence type="ECO:0000313" key="2">
    <source>
        <dbReference type="EMBL" id="CAH0105990.1"/>
    </source>
</evidence>
<evidence type="ECO:0000313" key="3">
    <source>
        <dbReference type="Proteomes" id="UP000789390"/>
    </source>
</evidence>